<evidence type="ECO:0000313" key="1">
    <source>
        <dbReference type="EMBL" id="CAB3775899.1"/>
    </source>
</evidence>
<dbReference type="Gene3D" id="1.20.120.450">
    <property type="entry name" value="dinb family like domain"/>
    <property type="match status" value="1"/>
</dbReference>
<accession>A0A6S7CAZ7</accession>
<dbReference type="PANTHER" id="PTHR36922:SF1">
    <property type="entry name" value="DUF1993 DOMAIN-CONTAINING PROTEIN"/>
    <property type="match status" value="1"/>
</dbReference>
<reference evidence="1 2" key="1">
    <citation type="submission" date="2020-04" db="EMBL/GenBank/DDBJ databases">
        <authorList>
            <person name="De Canck E."/>
        </authorList>
    </citation>
    <scope>NUCLEOTIDE SEQUENCE [LARGE SCALE GENOMIC DNA]</scope>
    <source>
        <strain evidence="1 2">LMG 28138</strain>
    </source>
</reference>
<dbReference type="Proteomes" id="UP000494115">
    <property type="component" value="Unassembled WGS sequence"/>
</dbReference>
<proteinExistence type="predicted"/>
<dbReference type="AlphaFoldDB" id="A0A6S7CAZ7"/>
<dbReference type="RefSeq" id="WP_175102622.1">
    <property type="nucleotide sequence ID" value="NZ_CADIKM010000001.1"/>
</dbReference>
<dbReference type="SUPFAM" id="SSF109854">
    <property type="entry name" value="DinB/YfiT-like putative metalloenzymes"/>
    <property type="match status" value="1"/>
</dbReference>
<gene>
    <name evidence="1" type="ORF">LMG28138_00039</name>
</gene>
<sequence>MSLTMYQTSVPVFVRGLKILSTLLGKAQAYTIEHGQDPADLLNARLAPDMLSLIGQVQRASDTSKLSGQRLSGVAAPRFEDTETSFAELEQRIAKSIAYLETLQPAQFEGSESRTIQLNFGEFKPSFTGNSYLLTFALPNFFFHITTAHDILRHNGLPIGKLDYLGTFN</sequence>
<name>A0A6S7CAZ7_9BURK</name>
<evidence type="ECO:0000313" key="2">
    <source>
        <dbReference type="Proteomes" id="UP000494115"/>
    </source>
</evidence>
<dbReference type="EMBL" id="CADIKM010000001">
    <property type="protein sequence ID" value="CAB3775899.1"/>
    <property type="molecule type" value="Genomic_DNA"/>
</dbReference>
<protein>
    <recommendedName>
        <fullName evidence="3">DUF1993 domain-containing protein</fullName>
    </recommendedName>
</protein>
<dbReference type="Pfam" id="PF09351">
    <property type="entry name" value="DUF1993"/>
    <property type="match status" value="1"/>
</dbReference>
<dbReference type="InterPro" id="IPR034660">
    <property type="entry name" value="DinB/YfiT-like"/>
</dbReference>
<dbReference type="PANTHER" id="PTHR36922">
    <property type="entry name" value="BLL2446 PROTEIN"/>
    <property type="match status" value="1"/>
</dbReference>
<organism evidence="1 2">
    <name type="scientific">Pararobbsia alpina</name>
    <dbReference type="NCBI Taxonomy" id="621374"/>
    <lineage>
        <taxon>Bacteria</taxon>
        <taxon>Pseudomonadati</taxon>
        <taxon>Pseudomonadota</taxon>
        <taxon>Betaproteobacteria</taxon>
        <taxon>Burkholderiales</taxon>
        <taxon>Burkholderiaceae</taxon>
        <taxon>Pararobbsia</taxon>
    </lineage>
</organism>
<keyword evidence="2" id="KW-1185">Reference proteome</keyword>
<evidence type="ECO:0008006" key="3">
    <source>
        <dbReference type="Google" id="ProtNLM"/>
    </source>
</evidence>
<dbReference type="InterPro" id="IPR018531">
    <property type="entry name" value="DUF1993"/>
</dbReference>